<protein>
    <submittedName>
        <fullName evidence="5">START domain-containing protein</fullName>
    </submittedName>
</protein>
<sequence>MLVSRVEFIRRKLLYSSKSRLRLRQSDICKLKFLARFIHRAFLANILTLRESAGLMIRRIGDLYRAGYFNFSQDITLNRGQKVLFGACLISFAQDSISEDEMIATVEAFDVEKYNELCFSPSGFKEEKGELASEPDFPTPRVYSSLESPLTFYIRDLRHTFRTREIKFLTDTIFRARRTESCPTNTEPSVASSFTPPNSPRGVMLTELSKRLSTDGKGFIDAGWELIIDRPELRMWRRPSSRSSGISSGLYEYRVCGSFTDISARCFLEVQLNLEYRRQWDNSVVALESSRSTKPTADAAETEVIRWVARFPFPMARREYIYARRWWLTTSASTPTHEGLIALIISRACNRESKNDENGGTSTKGSDDSHSRNFEAQSEGGMVSVKAYESNIFIRSHGNIDEPGLDYFLVYYDDPQLILSTEAASLVPKLLEKLHDAALAISKHGLPECISPIVPSFQPPFSQDAKVPPNLLSSDRHDETVNTSLSSDNSTSISFGRKVYRRIFGP</sequence>
<dbReference type="Proteomes" id="UP000278807">
    <property type="component" value="Unassembled WGS sequence"/>
</dbReference>
<dbReference type="InterPro" id="IPR002913">
    <property type="entry name" value="START_lipid-bd_dom"/>
</dbReference>
<dbReference type="GO" id="GO:0005737">
    <property type="term" value="C:cytoplasm"/>
    <property type="evidence" value="ECO:0007669"/>
    <property type="project" value="UniProtKB-ARBA"/>
</dbReference>
<organism evidence="5">
    <name type="scientific">Rodentolepis nana</name>
    <name type="common">Dwarf tapeworm</name>
    <name type="synonym">Hymenolepis nana</name>
    <dbReference type="NCBI Taxonomy" id="102285"/>
    <lineage>
        <taxon>Eukaryota</taxon>
        <taxon>Metazoa</taxon>
        <taxon>Spiralia</taxon>
        <taxon>Lophotrochozoa</taxon>
        <taxon>Platyhelminthes</taxon>
        <taxon>Cestoda</taxon>
        <taxon>Eucestoda</taxon>
        <taxon>Cyclophyllidea</taxon>
        <taxon>Hymenolepididae</taxon>
        <taxon>Rodentolepis</taxon>
    </lineage>
</organism>
<evidence type="ECO:0000313" key="3">
    <source>
        <dbReference type="EMBL" id="VDN96466.1"/>
    </source>
</evidence>
<evidence type="ECO:0000256" key="1">
    <source>
        <dbReference type="SAM" id="MobiDB-lite"/>
    </source>
</evidence>
<dbReference type="InterPro" id="IPR023393">
    <property type="entry name" value="START-like_dom_sf"/>
</dbReference>
<reference evidence="3 4" key="2">
    <citation type="submission" date="2018-11" db="EMBL/GenBank/DDBJ databases">
        <authorList>
            <consortium name="Pathogen Informatics"/>
        </authorList>
    </citation>
    <scope>NUCLEOTIDE SEQUENCE [LARGE SCALE GENOMIC DNA]</scope>
</reference>
<feature type="region of interest" description="Disordered" evidence="1">
    <location>
        <begin position="465"/>
        <end position="491"/>
    </location>
</feature>
<dbReference type="Gene3D" id="3.30.530.20">
    <property type="match status" value="1"/>
</dbReference>
<feature type="region of interest" description="Disordered" evidence="1">
    <location>
        <begin position="353"/>
        <end position="378"/>
    </location>
</feature>
<dbReference type="AlphaFoldDB" id="A0A0R3T169"/>
<dbReference type="GO" id="GO:0008289">
    <property type="term" value="F:lipid binding"/>
    <property type="evidence" value="ECO:0007669"/>
    <property type="project" value="InterPro"/>
</dbReference>
<dbReference type="SUPFAM" id="SSF55961">
    <property type="entry name" value="Bet v1-like"/>
    <property type="match status" value="1"/>
</dbReference>
<evidence type="ECO:0000313" key="5">
    <source>
        <dbReference type="WBParaSite" id="HNAJ_0000060701-mRNA-1"/>
    </source>
</evidence>
<reference evidence="5" key="1">
    <citation type="submission" date="2017-02" db="UniProtKB">
        <authorList>
            <consortium name="WormBaseParasite"/>
        </authorList>
    </citation>
    <scope>IDENTIFICATION</scope>
</reference>
<dbReference type="STRING" id="102285.A0A0R3T169"/>
<dbReference type="PANTHER" id="PTHR19308:SF8">
    <property type="entry name" value="STAR-RELATED LIPID TRANSFER PROTEIN 7, MITOCHONDRIAL"/>
    <property type="match status" value="1"/>
</dbReference>
<dbReference type="PROSITE" id="PS50848">
    <property type="entry name" value="START"/>
    <property type="match status" value="1"/>
</dbReference>
<evidence type="ECO:0000259" key="2">
    <source>
        <dbReference type="PROSITE" id="PS50848"/>
    </source>
</evidence>
<name>A0A0R3T169_RODNA</name>
<evidence type="ECO:0000313" key="4">
    <source>
        <dbReference type="Proteomes" id="UP000278807"/>
    </source>
</evidence>
<dbReference type="PANTHER" id="PTHR19308">
    <property type="entry name" value="PHOSPHATIDYLCHOLINE TRANSFER PROTEIN"/>
    <property type="match status" value="1"/>
</dbReference>
<accession>A0A0R3T169</accession>
<dbReference type="InterPro" id="IPR051213">
    <property type="entry name" value="START_lipid_transfer"/>
</dbReference>
<dbReference type="EMBL" id="UZAE01000182">
    <property type="protein sequence ID" value="VDN96466.1"/>
    <property type="molecule type" value="Genomic_DNA"/>
</dbReference>
<dbReference type="WBParaSite" id="HNAJ_0000060701-mRNA-1">
    <property type="protein sequence ID" value="HNAJ_0000060701-mRNA-1"/>
    <property type="gene ID" value="HNAJ_0000060701"/>
</dbReference>
<dbReference type="OrthoDB" id="1295045at2759"/>
<proteinExistence type="predicted"/>
<gene>
    <name evidence="3" type="ORF">HNAJ_LOCUS607</name>
</gene>
<feature type="compositionally biased region" description="Low complexity" evidence="1">
    <location>
        <begin position="482"/>
        <end position="491"/>
    </location>
</feature>
<feature type="domain" description="START" evidence="2">
    <location>
        <begin position="236"/>
        <end position="443"/>
    </location>
</feature>
<keyword evidence="4" id="KW-1185">Reference proteome</keyword>